<dbReference type="EMBL" id="AP009384">
    <property type="protein sequence ID" value="BAF89559.1"/>
    <property type="molecule type" value="Genomic_DNA"/>
</dbReference>
<gene>
    <name evidence="2" type="ordered locus">AZC_3561</name>
</gene>
<evidence type="ECO:0000259" key="1">
    <source>
        <dbReference type="Pfam" id="PF09450"/>
    </source>
</evidence>
<accession>A8IF10</accession>
<dbReference type="InterPro" id="IPR016024">
    <property type="entry name" value="ARM-type_fold"/>
</dbReference>
<reference evidence="2 3" key="1">
    <citation type="journal article" date="2007" name="Appl. Environ. Microbiol.">
        <title>Rhizobial factors required for stem nodule maturation and maintenance in Sesbania rostrata-Azorhizobium caulinodans ORS571 symbiosis.</title>
        <authorList>
            <person name="Suzuki S."/>
            <person name="Aono T."/>
            <person name="Lee KB."/>
            <person name="Suzuki T."/>
            <person name="Liu CT."/>
            <person name="Miwa H."/>
            <person name="Wakao S."/>
            <person name="Iki T."/>
            <person name="Oyaizu H."/>
        </authorList>
    </citation>
    <scope>NUCLEOTIDE SEQUENCE [LARGE SCALE GENOMIC DNA]</scope>
    <source>
        <strain evidence="3">ATCC 43989 / DSM 5975 / JCM 20966 / LMG 6465 / NBRC 14845 / NCIMB 13405 / ORS 571</strain>
    </source>
</reference>
<evidence type="ECO:0000313" key="3">
    <source>
        <dbReference type="Proteomes" id="UP000000270"/>
    </source>
</evidence>
<dbReference type="AlphaFoldDB" id="A8IF10"/>
<sequence>MPKLGKLQKLSTDELVALFIDVSLEMKRADDWLENGAYNRAYDKLDKVMAELQVRSGDGRYALLPLLTHPNIQVRLNAAVATLTLSAVATEAMQGIASLGYCSQAFSAKRMLRAIEEGTWKPT</sequence>
<dbReference type="Pfam" id="PF09450">
    <property type="entry name" value="DUF2019"/>
    <property type="match status" value="1"/>
</dbReference>
<dbReference type="InterPro" id="IPR018568">
    <property type="entry name" value="DUF2019"/>
</dbReference>
<organism evidence="2 3">
    <name type="scientific">Azorhizobium caulinodans (strain ATCC 43989 / DSM 5975 / JCM 20966 / LMG 6465 / NBRC 14845 / NCIMB 13405 / ORS 571)</name>
    <dbReference type="NCBI Taxonomy" id="438753"/>
    <lineage>
        <taxon>Bacteria</taxon>
        <taxon>Pseudomonadati</taxon>
        <taxon>Pseudomonadota</taxon>
        <taxon>Alphaproteobacteria</taxon>
        <taxon>Hyphomicrobiales</taxon>
        <taxon>Xanthobacteraceae</taxon>
        <taxon>Azorhizobium</taxon>
    </lineage>
</organism>
<name>A8IF10_AZOC5</name>
<dbReference type="InterPro" id="IPR042236">
    <property type="entry name" value="PI3K_accessory_sf"/>
</dbReference>
<evidence type="ECO:0000313" key="2">
    <source>
        <dbReference type="EMBL" id="BAF89559.1"/>
    </source>
</evidence>
<dbReference type="HOGENOM" id="CLU_165467_0_0_5"/>
<reference evidence="2 3" key="5">
    <citation type="journal article" date="2010" name="Appl. Environ. Microbiol.">
        <title>phrR-like gene praR of Azorhizobium caulinodans ORS571 is essential for symbiosis with Sesbania rostrata and is involved in expression of reb genes.</title>
        <authorList>
            <person name="Akiba N."/>
            <person name="Aono T."/>
            <person name="Toyazaki H."/>
            <person name="Sato S."/>
            <person name="Oyaizu H."/>
        </authorList>
    </citation>
    <scope>NUCLEOTIDE SEQUENCE [LARGE SCALE GENOMIC DNA]</scope>
    <source>
        <strain evidence="3">ATCC 43989 / DSM 5975 / JCM 20966 / LMG 6465 / NBRC 14845 / NCIMB 13405 / ORS 571</strain>
    </source>
</reference>
<dbReference type="RefSeq" id="WP_012172084.1">
    <property type="nucleotide sequence ID" value="NC_009937.1"/>
</dbReference>
<reference evidence="2 3" key="4">
    <citation type="journal article" date="2009" name="Appl. Environ. Microbiol.">
        <title>Comparative genome-wide transcriptional profiling of Azorhizobium caulinodans ORS571 grown under free-living and symbiotic conditions.</title>
        <authorList>
            <person name="Tsukada S."/>
            <person name="Aono T."/>
            <person name="Akiba N."/>
            <person name="Lee KB."/>
            <person name="Liu CT."/>
            <person name="Toyazaki H."/>
            <person name="Oyaizu H."/>
        </authorList>
    </citation>
    <scope>NUCLEOTIDE SEQUENCE [LARGE SCALE GENOMIC DNA]</scope>
    <source>
        <strain evidence="3">ATCC 43989 / DSM 5975 / JCM 20966 / LMG 6465 / NBRC 14845 / NCIMB 13405 / ORS 571</strain>
    </source>
</reference>
<dbReference type="SUPFAM" id="SSF48371">
    <property type="entry name" value="ARM repeat"/>
    <property type="match status" value="1"/>
</dbReference>
<dbReference type="STRING" id="438753.AZC_3561"/>
<dbReference type="Proteomes" id="UP000000270">
    <property type="component" value="Chromosome"/>
</dbReference>
<protein>
    <recommendedName>
        <fullName evidence="1">DUF2019 domain-containing protein</fullName>
    </recommendedName>
</protein>
<keyword evidence="3" id="KW-1185">Reference proteome</keyword>
<dbReference type="KEGG" id="azc:AZC_3561"/>
<dbReference type="Gene3D" id="1.25.40.70">
    <property type="entry name" value="Phosphatidylinositol 3-kinase, accessory domain (PIK)"/>
    <property type="match status" value="1"/>
</dbReference>
<reference evidence="2 3" key="3">
    <citation type="journal article" date="2008" name="BMC Genomics">
        <title>The genome of the versatile nitrogen fixer Azorhizobium caulinodans ORS571.</title>
        <authorList>
            <person name="Lee KB."/>
            <person name="Backer P.D."/>
            <person name="Aono T."/>
            <person name="Liu CT."/>
            <person name="Suzuki S."/>
            <person name="Suzuki T."/>
            <person name="Kaneko T."/>
            <person name="Yamada M."/>
            <person name="Tabata S."/>
            <person name="Kupfer D.M."/>
            <person name="Najar F.Z."/>
            <person name="Wiley G.B."/>
            <person name="Roe B."/>
            <person name="Binnewies T.T."/>
            <person name="Ussery D.W."/>
            <person name="D'Haeze W."/>
            <person name="Herder J.D."/>
            <person name="Gevers D."/>
            <person name="Vereecke D."/>
            <person name="Holsters M."/>
            <person name="Oyaizu H."/>
        </authorList>
    </citation>
    <scope>NUCLEOTIDE SEQUENCE [LARGE SCALE GENOMIC DNA]</scope>
    <source>
        <strain evidence="3">ATCC 43989 / DSM 5975 / JCM 20966 / LMG 6465 / NBRC 14845 / NCIMB 13405 / ORS 571</strain>
    </source>
</reference>
<reference evidence="2 3" key="6">
    <citation type="journal article" date="2011" name="Appl. Environ. Microbiol.">
        <title>Involvement of the azorhizobial chromosome partition gene (parA) in the onset of bacteroid differentiation during Sesbania rostrata stem nodule development.</title>
        <authorList>
            <person name="Liu CT."/>
            <person name="Lee KB."/>
            <person name="Wang YS."/>
            <person name="Peng MH."/>
            <person name="Lee KT."/>
            <person name="Suzuki S."/>
            <person name="Suzuki T."/>
            <person name="Oyaizu H."/>
        </authorList>
    </citation>
    <scope>NUCLEOTIDE SEQUENCE [LARGE SCALE GENOMIC DNA]</scope>
    <source>
        <strain evidence="3">ATCC 43989 / DSM 5975 / JCM 20966 / LMG 6465 / NBRC 14845 / NCIMB 13405 / ORS 571</strain>
    </source>
</reference>
<reference evidence="3" key="2">
    <citation type="submission" date="2007-04" db="EMBL/GenBank/DDBJ databases">
        <title>Complete genome sequence of the nitrogen-fixing bacterium Azorhizobium caulinodans ORS571.</title>
        <authorList>
            <person name="Lee K.B."/>
            <person name="Backer P.D."/>
            <person name="Aono T."/>
            <person name="Liu C.T."/>
            <person name="Suzuki S."/>
            <person name="Suzuki T."/>
            <person name="Kaneko T."/>
            <person name="Yamada M."/>
            <person name="Tabata S."/>
            <person name="Kupfer D.M."/>
            <person name="Najar F.Z."/>
            <person name="Wiley G.B."/>
            <person name="Roe B."/>
            <person name="Binnewies T."/>
            <person name="Ussery D."/>
            <person name="Vereecke D."/>
            <person name="Gevers D."/>
            <person name="Holsters M."/>
            <person name="Oyaizu H."/>
        </authorList>
    </citation>
    <scope>NUCLEOTIDE SEQUENCE [LARGE SCALE GENOMIC DNA]</scope>
    <source>
        <strain evidence="3">ATCC 43989 / DSM 5975 / JCM 20966 / LMG 6465 / NBRC 14845 / NCIMB 13405 / ORS 571</strain>
    </source>
</reference>
<proteinExistence type="predicted"/>
<feature type="domain" description="DUF2019" evidence="1">
    <location>
        <begin position="13"/>
        <end position="115"/>
    </location>
</feature>
<dbReference type="eggNOG" id="ENOG5033ZRP">
    <property type="taxonomic scope" value="Bacteria"/>
</dbReference>